<proteinExistence type="predicted"/>
<dbReference type="AlphaFoldDB" id="A0A3S1AFT7"/>
<gene>
    <name evidence="1" type="ORF">DSM107003_05090</name>
</gene>
<evidence type="ECO:0000313" key="1">
    <source>
        <dbReference type="EMBL" id="RUS99925.1"/>
    </source>
</evidence>
<protein>
    <submittedName>
        <fullName evidence="1">Uncharacterized protein</fullName>
    </submittedName>
</protein>
<dbReference type="EMBL" id="RSCM01000001">
    <property type="protein sequence ID" value="RUS99925.1"/>
    <property type="molecule type" value="Genomic_DNA"/>
</dbReference>
<comment type="caution">
    <text evidence="1">The sequence shown here is derived from an EMBL/GenBank/DDBJ whole genome shotgun (WGS) entry which is preliminary data.</text>
</comment>
<reference evidence="1 2" key="1">
    <citation type="journal article" date="2019" name="Genome Biol. Evol.">
        <title>Day and night: Metabolic profiles and evolutionary relationships of six axenic non-marine cyanobacteria.</title>
        <authorList>
            <person name="Will S.E."/>
            <person name="Henke P."/>
            <person name="Boedeker C."/>
            <person name="Huang S."/>
            <person name="Brinkmann H."/>
            <person name="Rohde M."/>
            <person name="Jarek M."/>
            <person name="Friedl T."/>
            <person name="Seufert S."/>
            <person name="Schumacher M."/>
            <person name="Overmann J."/>
            <person name="Neumann-Schaal M."/>
            <person name="Petersen J."/>
        </authorList>
    </citation>
    <scope>NUCLEOTIDE SEQUENCE [LARGE SCALE GENOMIC DNA]</scope>
    <source>
        <strain evidence="1 2">SAG 1403-4b</strain>
    </source>
</reference>
<evidence type="ECO:0000313" key="2">
    <source>
        <dbReference type="Proteomes" id="UP000276103"/>
    </source>
</evidence>
<name>A0A3S1AFT7_ANAVA</name>
<sequence>MLQSVNSQTKIMVKLRQLIAGLMTATVLVSSATSVDAKKKTQGVGSLGEMSCQRIEDGMYEVINQDFPVGLQIFRGIAWFRTNGDFISKNRTNQVACRLTEAGQKPKYKTLNIAFGIADNNNKANGSLVRLSIYRDGKFYKYQDVTKGELIRWPIDVTNVRSIALEGECLRGSVEYKNSCPALIFFEDSLQ</sequence>
<dbReference type="Proteomes" id="UP000276103">
    <property type="component" value="Unassembled WGS sequence"/>
</dbReference>
<accession>A0A3S1AFT7</accession>
<organism evidence="1 2">
    <name type="scientific">Trichormus variabilis SAG 1403-4b</name>
    <dbReference type="NCBI Taxonomy" id="447716"/>
    <lineage>
        <taxon>Bacteria</taxon>
        <taxon>Bacillati</taxon>
        <taxon>Cyanobacteriota</taxon>
        <taxon>Cyanophyceae</taxon>
        <taxon>Nostocales</taxon>
        <taxon>Nostocaceae</taxon>
        <taxon>Trichormus</taxon>
    </lineage>
</organism>
<keyword evidence="2" id="KW-1185">Reference proteome</keyword>